<reference evidence="2" key="1">
    <citation type="submission" date="2023-07" db="EMBL/GenBank/DDBJ databases">
        <title>Black Yeasts Isolated from many extreme environments.</title>
        <authorList>
            <person name="Coleine C."/>
            <person name="Stajich J.E."/>
            <person name="Selbmann L."/>
        </authorList>
    </citation>
    <scope>NUCLEOTIDE SEQUENCE</scope>
    <source>
        <strain evidence="2">CCFEE 5485</strain>
    </source>
</reference>
<dbReference type="Proteomes" id="UP001274830">
    <property type="component" value="Unassembled WGS sequence"/>
</dbReference>
<sequence length="514" mass="57140">MGFTDAMQDFKRRMGVNSPAQQSLYQNSHRRPSTRGKERLAMNELDLAHSGIDPSNQSQAEARLRAARMLELWQPPSPRPVSRRSTNGAPPTRSEAGPSIRPARKFQDESKDNREHDVTTEQRERLGREDALIRTYALSNPATRRFMAGLFENVIGRTPVVQRDIQLAAIMYTRIMEEEQVDSQYLCRRESMVRDLKEVMCKLEADPEDDAWRRSEIILQECYRETWDPVGGRGAEGCSGAARRPVQRSSRESDVRIAAYTIDATRVPDKKRPNAPCPRLEPSALLMAKNKGEDAEEHDLYHHTLKDIAKLPRPSPTSGPLTRDFALSASKATATPEAINASRSSFSQNEEKTERLRQSFDAAKQSKEAWLAALAAEDAAIFRHYPPEDLEQARLAQLAAEDSSRDFVGKGRSTGLYGVIEHRHSENLAAAARSSQSNMDKAAEPTKAVILPEFTSLALKRRGRIMAPQIPVLTSGSGFGGARNKSDGGEEEDKGVRRTSLLADSPVSPIAAKN</sequence>
<feature type="compositionally biased region" description="Polar residues" evidence="1">
    <location>
        <begin position="18"/>
        <end position="27"/>
    </location>
</feature>
<feature type="compositionally biased region" description="Basic and acidic residues" evidence="1">
    <location>
        <begin position="105"/>
        <end position="126"/>
    </location>
</feature>
<protein>
    <submittedName>
        <fullName evidence="2">Uncharacterized protein</fullName>
    </submittedName>
</protein>
<proteinExistence type="predicted"/>
<evidence type="ECO:0000313" key="2">
    <source>
        <dbReference type="EMBL" id="KAK3674282.1"/>
    </source>
</evidence>
<feature type="region of interest" description="Disordered" evidence="1">
    <location>
        <begin position="333"/>
        <end position="356"/>
    </location>
</feature>
<gene>
    <name evidence="2" type="ORF">LTR78_005751</name>
</gene>
<feature type="region of interest" description="Disordered" evidence="1">
    <location>
        <begin position="1"/>
        <end position="38"/>
    </location>
</feature>
<feature type="region of interest" description="Disordered" evidence="1">
    <location>
        <begin position="72"/>
        <end position="126"/>
    </location>
</feature>
<name>A0AAE0WM81_9PEZI</name>
<accession>A0AAE0WM81</accession>
<keyword evidence="3" id="KW-1185">Reference proteome</keyword>
<evidence type="ECO:0000256" key="1">
    <source>
        <dbReference type="SAM" id="MobiDB-lite"/>
    </source>
</evidence>
<evidence type="ECO:0000313" key="3">
    <source>
        <dbReference type="Proteomes" id="UP001274830"/>
    </source>
</evidence>
<dbReference type="AlphaFoldDB" id="A0AAE0WM81"/>
<feature type="region of interest" description="Disordered" evidence="1">
    <location>
        <begin position="474"/>
        <end position="514"/>
    </location>
</feature>
<dbReference type="EMBL" id="JAUTXT010000020">
    <property type="protein sequence ID" value="KAK3674282.1"/>
    <property type="molecule type" value="Genomic_DNA"/>
</dbReference>
<comment type="caution">
    <text evidence="2">The sequence shown here is derived from an EMBL/GenBank/DDBJ whole genome shotgun (WGS) entry which is preliminary data.</text>
</comment>
<organism evidence="2 3">
    <name type="scientific">Recurvomyces mirabilis</name>
    <dbReference type="NCBI Taxonomy" id="574656"/>
    <lineage>
        <taxon>Eukaryota</taxon>
        <taxon>Fungi</taxon>
        <taxon>Dikarya</taxon>
        <taxon>Ascomycota</taxon>
        <taxon>Pezizomycotina</taxon>
        <taxon>Dothideomycetes</taxon>
        <taxon>Dothideomycetidae</taxon>
        <taxon>Mycosphaerellales</taxon>
        <taxon>Teratosphaeriaceae</taxon>
        <taxon>Recurvomyces</taxon>
    </lineage>
</organism>